<evidence type="ECO:0000256" key="2">
    <source>
        <dbReference type="ARBA" id="ARBA00023125"/>
    </source>
</evidence>
<dbReference type="Gene3D" id="1.10.10.10">
    <property type="entry name" value="Winged helix-like DNA-binding domain superfamily/Winged helix DNA-binding domain"/>
    <property type="match status" value="1"/>
</dbReference>
<evidence type="ECO:0000313" key="7">
    <source>
        <dbReference type="EMBL" id="CDN89410.1"/>
    </source>
</evidence>
<gene>
    <name evidence="7" type="ORF">BN948_03847</name>
</gene>
<dbReference type="GO" id="GO:0045892">
    <property type="term" value="P:negative regulation of DNA-templated transcription"/>
    <property type="evidence" value="ECO:0007669"/>
    <property type="project" value="TreeGrafter"/>
</dbReference>
<dbReference type="GO" id="GO:0003677">
    <property type="term" value="F:DNA binding"/>
    <property type="evidence" value="ECO:0007669"/>
    <property type="project" value="UniProtKB-KW"/>
</dbReference>
<feature type="compositionally biased region" description="Basic and acidic residues" evidence="4">
    <location>
        <begin position="16"/>
        <end position="26"/>
    </location>
</feature>
<feature type="domain" description="IclR-ED" evidence="6">
    <location>
        <begin position="93"/>
        <end position="275"/>
    </location>
</feature>
<dbReference type="AlphaFoldDB" id="A0A1L1PJ36"/>
<evidence type="ECO:0000259" key="5">
    <source>
        <dbReference type="PROSITE" id="PS51077"/>
    </source>
</evidence>
<keyword evidence="8" id="KW-1185">Reference proteome</keyword>
<organism evidence="7 8">
    <name type="scientific">Hydrogenophaga intermedia</name>
    <dbReference type="NCBI Taxonomy" id="65786"/>
    <lineage>
        <taxon>Bacteria</taxon>
        <taxon>Pseudomonadati</taxon>
        <taxon>Pseudomonadota</taxon>
        <taxon>Betaproteobacteria</taxon>
        <taxon>Burkholderiales</taxon>
        <taxon>Comamonadaceae</taxon>
        <taxon>Hydrogenophaga</taxon>
    </lineage>
</organism>
<reference evidence="8" key="1">
    <citation type="submission" date="2014-02" db="EMBL/GenBank/DDBJ databases">
        <authorList>
            <person name="Gan H."/>
        </authorList>
    </citation>
    <scope>NUCLEOTIDE SEQUENCE [LARGE SCALE GENOMIC DNA]</scope>
    <source>
        <strain evidence="8">S1</strain>
    </source>
</reference>
<feature type="compositionally biased region" description="Polar residues" evidence="4">
    <location>
        <begin position="1"/>
        <end position="12"/>
    </location>
</feature>
<evidence type="ECO:0000256" key="4">
    <source>
        <dbReference type="SAM" id="MobiDB-lite"/>
    </source>
</evidence>
<dbReference type="InterPro" id="IPR014757">
    <property type="entry name" value="Tscrpt_reg_IclR_C"/>
</dbReference>
<feature type="domain" description="HTH iclR-type" evidence="5">
    <location>
        <begin position="32"/>
        <end position="92"/>
    </location>
</feature>
<evidence type="ECO:0000256" key="1">
    <source>
        <dbReference type="ARBA" id="ARBA00023015"/>
    </source>
</evidence>
<dbReference type="InterPro" id="IPR029016">
    <property type="entry name" value="GAF-like_dom_sf"/>
</dbReference>
<dbReference type="Proteomes" id="UP000028878">
    <property type="component" value="Unassembled WGS sequence"/>
</dbReference>
<evidence type="ECO:0000256" key="3">
    <source>
        <dbReference type="ARBA" id="ARBA00023163"/>
    </source>
</evidence>
<sequence>MRTSSKPSSTAGHASVTHDTDERSERGERDYVMALEKGLAIIEAFGQLRGAATLTQLAEVTGHTKASVRRSLHTLCHLGYATQDGRQFQLAARALRLGSAFVVSDALTRLAQPILETTAERTKESASIAVLDSQDSVFVARATHRRSLSVGLGVGARLPAYASATGRVLLGGQPRDWVRFMLNRMGRPALTVKTITSLPKVIQQVDLAQRQGYALCDQELEIGLRSIAVPILDRRGRTIAAMSLSVATSRMDVPTILEKLLPELERAKQKFPALL</sequence>
<name>A0A1L1PJ36_HYDIT</name>
<dbReference type="Pfam" id="PF09339">
    <property type="entry name" value="HTH_IclR"/>
    <property type="match status" value="1"/>
</dbReference>
<proteinExistence type="predicted"/>
<keyword evidence="3" id="KW-0804">Transcription</keyword>
<dbReference type="InterPro" id="IPR036390">
    <property type="entry name" value="WH_DNA-bd_sf"/>
</dbReference>
<dbReference type="InterPro" id="IPR050707">
    <property type="entry name" value="HTH_MetabolicPath_Reg"/>
</dbReference>
<dbReference type="InterPro" id="IPR036388">
    <property type="entry name" value="WH-like_DNA-bd_sf"/>
</dbReference>
<feature type="region of interest" description="Disordered" evidence="4">
    <location>
        <begin position="1"/>
        <end position="26"/>
    </location>
</feature>
<dbReference type="SUPFAM" id="SSF46785">
    <property type="entry name" value="Winged helix' DNA-binding domain"/>
    <property type="match status" value="1"/>
</dbReference>
<evidence type="ECO:0000313" key="8">
    <source>
        <dbReference type="Proteomes" id="UP000028878"/>
    </source>
</evidence>
<dbReference type="PANTHER" id="PTHR30136">
    <property type="entry name" value="HELIX-TURN-HELIX TRANSCRIPTIONAL REGULATOR, ICLR FAMILY"/>
    <property type="match status" value="1"/>
</dbReference>
<dbReference type="PROSITE" id="PS51078">
    <property type="entry name" value="ICLR_ED"/>
    <property type="match status" value="1"/>
</dbReference>
<dbReference type="InterPro" id="IPR005471">
    <property type="entry name" value="Tscrpt_reg_IclR_N"/>
</dbReference>
<dbReference type="PANTHER" id="PTHR30136:SF34">
    <property type="entry name" value="TRANSCRIPTIONAL REGULATOR"/>
    <property type="match status" value="1"/>
</dbReference>
<protein>
    <submittedName>
        <fullName evidence="7">IclR family transcriptional regulator</fullName>
    </submittedName>
</protein>
<keyword evidence="1" id="KW-0805">Transcription regulation</keyword>
<dbReference type="Pfam" id="PF01614">
    <property type="entry name" value="IclR_C"/>
    <property type="match status" value="1"/>
</dbReference>
<accession>A0A1L1PJ36</accession>
<dbReference type="GO" id="GO:0003700">
    <property type="term" value="F:DNA-binding transcription factor activity"/>
    <property type="evidence" value="ECO:0007669"/>
    <property type="project" value="TreeGrafter"/>
</dbReference>
<dbReference type="EMBL" id="CCAE010000042">
    <property type="protein sequence ID" value="CDN89410.1"/>
    <property type="molecule type" value="Genomic_DNA"/>
</dbReference>
<dbReference type="SUPFAM" id="SSF55781">
    <property type="entry name" value="GAF domain-like"/>
    <property type="match status" value="1"/>
</dbReference>
<evidence type="ECO:0000259" key="6">
    <source>
        <dbReference type="PROSITE" id="PS51078"/>
    </source>
</evidence>
<reference evidence="8" key="2">
    <citation type="submission" date="2014-11" db="EMBL/GenBank/DDBJ databases">
        <title>Draft genome sequence of Hydrogenophaga intermedia S1.</title>
        <authorList>
            <person name="Gan H.M."/>
            <person name="Chew T.H."/>
            <person name="Stolz A."/>
        </authorList>
    </citation>
    <scope>NUCLEOTIDE SEQUENCE [LARGE SCALE GENOMIC DNA]</scope>
    <source>
        <strain evidence="8">S1</strain>
    </source>
</reference>
<dbReference type="Gene3D" id="3.30.450.40">
    <property type="match status" value="1"/>
</dbReference>
<dbReference type="PROSITE" id="PS51077">
    <property type="entry name" value="HTH_ICLR"/>
    <property type="match status" value="1"/>
</dbReference>
<keyword evidence="2" id="KW-0238">DNA-binding</keyword>
<dbReference type="SMART" id="SM00346">
    <property type="entry name" value="HTH_ICLR"/>
    <property type="match status" value="1"/>
</dbReference>